<reference evidence="2" key="1">
    <citation type="journal article" date="2017" name="Nature">
        <title>The sunflower genome provides insights into oil metabolism, flowering and Asterid evolution.</title>
        <authorList>
            <person name="Badouin H."/>
            <person name="Gouzy J."/>
            <person name="Grassa C.J."/>
            <person name="Murat F."/>
            <person name="Staton S.E."/>
            <person name="Cottret L."/>
            <person name="Lelandais-Briere C."/>
            <person name="Owens G.L."/>
            <person name="Carrere S."/>
            <person name="Mayjonade B."/>
            <person name="Legrand L."/>
            <person name="Gill N."/>
            <person name="Kane N.C."/>
            <person name="Bowers J.E."/>
            <person name="Hubner S."/>
            <person name="Bellec A."/>
            <person name="Berard A."/>
            <person name="Berges H."/>
            <person name="Blanchet N."/>
            <person name="Boniface M.C."/>
            <person name="Brunel D."/>
            <person name="Catrice O."/>
            <person name="Chaidir N."/>
            <person name="Claudel C."/>
            <person name="Donnadieu C."/>
            <person name="Faraut T."/>
            <person name="Fievet G."/>
            <person name="Helmstetter N."/>
            <person name="King M."/>
            <person name="Knapp S.J."/>
            <person name="Lai Z."/>
            <person name="Le Paslier M.C."/>
            <person name="Lippi Y."/>
            <person name="Lorenzon L."/>
            <person name="Mandel J.R."/>
            <person name="Marage G."/>
            <person name="Marchand G."/>
            <person name="Marquand E."/>
            <person name="Bret-Mestries E."/>
            <person name="Morien E."/>
            <person name="Nambeesan S."/>
            <person name="Nguyen T."/>
            <person name="Pegot-Espagnet P."/>
            <person name="Pouilly N."/>
            <person name="Raftis F."/>
            <person name="Sallet E."/>
            <person name="Schiex T."/>
            <person name="Thomas J."/>
            <person name="Vandecasteele C."/>
            <person name="Vares D."/>
            <person name="Vear F."/>
            <person name="Vautrin S."/>
            <person name="Crespi M."/>
            <person name="Mangin B."/>
            <person name="Burke J.M."/>
            <person name="Salse J."/>
            <person name="Munos S."/>
            <person name="Vincourt P."/>
            <person name="Rieseberg L.H."/>
            <person name="Langlade N.B."/>
        </authorList>
    </citation>
    <scope>NUCLEOTIDE SEQUENCE</scope>
    <source>
        <tissue evidence="2">Leaves</tissue>
    </source>
</reference>
<dbReference type="Gramene" id="mRNA:HanXRQr2_Chr05g0202201">
    <property type="protein sequence ID" value="CDS:HanXRQr2_Chr05g0202201.1"/>
    <property type="gene ID" value="HanXRQr2_Chr05g0202201"/>
</dbReference>
<accession>A0A9K3IY30</accession>
<feature type="compositionally biased region" description="Basic and acidic residues" evidence="1">
    <location>
        <begin position="267"/>
        <end position="282"/>
    </location>
</feature>
<evidence type="ECO:0000256" key="1">
    <source>
        <dbReference type="SAM" id="MobiDB-lite"/>
    </source>
</evidence>
<protein>
    <submittedName>
        <fullName evidence="2">Uncharacterized protein</fullName>
    </submittedName>
</protein>
<dbReference type="EMBL" id="MNCJ02000320">
    <property type="protein sequence ID" value="KAF5804867.1"/>
    <property type="molecule type" value="Genomic_DNA"/>
</dbReference>
<reference evidence="2" key="2">
    <citation type="submission" date="2020-06" db="EMBL/GenBank/DDBJ databases">
        <title>Helianthus annuus Genome sequencing and assembly Release 2.</title>
        <authorList>
            <person name="Gouzy J."/>
            <person name="Langlade N."/>
            <person name="Munos S."/>
        </authorList>
    </citation>
    <scope>NUCLEOTIDE SEQUENCE</scope>
    <source>
        <tissue evidence="2">Leaves</tissue>
    </source>
</reference>
<sequence length="297" mass="33946">MSYEGSYPPTTKKLLHPYWKFLADVYLVCISGNKSGIDTLTIRHSFGVVSLVEHWKFNYSKCVFDDMMANVRTLNKKYWFKFPRFLQMILEVKYSQLQLTVSIYDTKIMNHMVFPMLNQKPRTYVQVTYQNRKPLVKFGSFSEVLEHVQAPVNAAVADEHDVQIIDAPLGSSEPIENVDLTEVESEEDNVFDERMIDDVELDAELNENVGSVETKMVTESLTAEVPNIDKPSSVSPPRTESVDTVSAKPENIIEDPTADLLPRKPSRRDLRISREIDVETRSNPESTMPVISERPPI</sequence>
<evidence type="ECO:0000313" key="2">
    <source>
        <dbReference type="EMBL" id="KAF5804867.1"/>
    </source>
</evidence>
<organism evidence="2 3">
    <name type="scientific">Helianthus annuus</name>
    <name type="common">Common sunflower</name>
    <dbReference type="NCBI Taxonomy" id="4232"/>
    <lineage>
        <taxon>Eukaryota</taxon>
        <taxon>Viridiplantae</taxon>
        <taxon>Streptophyta</taxon>
        <taxon>Embryophyta</taxon>
        <taxon>Tracheophyta</taxon>
        <taxon>Spermatophyta</taxon>
        <taxon>Magnoliopsida</taxon>
        <taxon>eudicotyledons</taxon>
        <taxon>Gunneridae</taxon>
        <taxon>Pentapetalae</taxon>
        <taxon>asterids</taxon>
        <taxon>campanulids</taxon>
        <taxon>Asterales</taxon>
        <taxon>Asteraceae</taxon>
        <taxon>Asteroideae</taxon>
        <taxon>Heliantheae alliance</taxon>
        <taxon>Heliantheae</taxon>
        <taxon>Helianthus</taxon>
    </lineage>
</organism>
<dbReference type="Proteomes" id="UP000215914">
    <property type="component" value="Unassembled WGS sequence"/>
</dbReference>
<evidence type="ECO:0000313" key="3">
    <source>
        <dbReference type="Proteomes" id="UP000215914"/>
    </source>
</evidence>
<dbReference type="AlphaFoldDB" id="A0A9K3IY30"/>
<keyword evidence="3" id="KW-1185">Reference proteome</keyword>
<comment type="caution">
    <text evidence="2">The sequence shown here is derived from an EMBL/GenBank/DDBJ whole genome shotgun (WGS) entry which is preliminary data.</text>
</comment>
<name>A0A9K3IY30_HELAN</name>
<proteinExistence type="predicted"/>
<feature type="compositionally biased region" description="Polar residues" evidence="1">
    <location>
        <begin position="230"/>
        <end position="244"/>
    </location>
</feature>
<feature type="region of interest" description="Disordered" evidence="1">
    <location>
        <begin position="220"/>
        <end position="297"/>
    </location>
</feature>
<gene>
    <name evidence="2" type="ORF">HanXRQr2_Chr05g0202201</name>
</gene>